<reference evidence="1 2" key="1">
    <citation type="submission" date="2018-06" db="EMBL/GenBank/DDBJ databases">
        <authorList>
            <consortium name="Pathogen Informatics"/>
            <person name="Doyle S."/>
        </authorList>
    </citation>
    <scope>NUCLEOTIDE SEQUENCE [LARGE SCALE GENOMIC DNA]</scope>
    <source>
        <strain evidence="1 2">NCTC11012</strain>
    </source>
</reference>
<gene>
    <name evidence="1" type="ORF">NCTC11012_01863</name>
</gene>
<dbReference type="AlphaFoldDB" id="A0A378QRT9"/>
<proteinExistence type="predicted"/>
<name>A0A378QRT9_9GAMM</name>
<accession>A0A378QRT9</accession>
<dbReference type="EMBL" id="UGQF01000001">
    <property type="protein sequence ID" value="STZ03609.1"/>
    <property type="molecule type" value="Genomic_DNA"/>
</dbReference>
<sequence>MNRNFLEKYHQELKNFREASKEFAKEHPAVAGHLGLLAPEIEDPYVERLIEAVSFLTARINLKIDEQYPKFLEHIFQVIQPSFNKVIPSCAIVSCYTNENSPFIIPAQSSVFTHAKKRIQLPAIFLPVIRYKSLLFISKKSITSRPLKTITSPKNAKKPN</sequence>
<dbReference type="Pfam" id="PF05947">
    <property type="entry name" value="T6SS_TssF"/>
    <property type="match status" value="1"/>
</dbReference>
<dbReference type="PANTHER" id="PTHR35370:SF1">
    <property type="entry name" value="TYPE VI SECRETION SYSTEM COMPONENT TSSF1"/>
    <property type="match status" value="1"/>
</dbReference>
<organism evidence="1 2">
    <name type="scientific">Moraxella equi</name>
    <dbReference type="NCBI Taxonomy" id="60442"/>
    <lineage>
        <taxon>Bacteria</taxon>
        <taxon>Pseudomonadati</taxon>
        <taxon>Pseudomonadota</taxon>
        <taxon>Gammaproteobacteria</taxon>
        <taxon>Moraxellales</taxon>
        <taxon>Moraxellaceae</taxon>
        <taxon>Moraxella</taxon>
    </lineage>
</organism>
<evidence type="ECO:0000313" key="2">
    <source>
        <dbReference type="Proteomes" id="UP000254618"/>
    </source>
</evidence>
<dbReference type="InterPro" id="IPR010272">
    <property type="entry name" value="T6SS_TssF"/>
</dbReference>
<dbReference type="Proteomes" id="UP000254618">
    <property type="component" value="Unassembled WGS sequence"/>
</dbReference>
<protein>
    <submittedName>
        <fullName evidence="1">Uncharacterized protein conserved in bacteria</fullName>
    </submittedName>
</protein>
<dbReference type="PANTHER" id="PTHR35370">
    <property type="entry name" value="CYTOPLASMIC PROTEIN-RELATED-RELATED"/>
    <property type="match status" value="1"/>
</dbReference>
<evidence type="ECO:0000313" key="1">
    <source>
        <dbReference type="EMBL" id="STZ03609.1"/>
    </source>
</evidence>